<dbReference type="InParanoid" id="A0A1D6JG45"/>
<sequence>MEYKLLCSQSTSYFRVNLPACPHRSPQNSRFLCKSNAIASQMSIAAVRSSSLALSARSCCSLRRSANSSPFKPVTSQLSKASTSASLGGHRTASSSLSSPSFAGAKGSSAAKKATKELRFWQSWRPTRLHCRHPPLARLPSSTGAQKVESTELWILLACDSDDVDHRTAEVGLDGLDAVFSFPTTVEVVWLGCGVLLHDSGRGGTRRLPWTSTGLVLRQGALVLPRRLGRGRGGGGDLCGEMSEGCSWREGSNRGC</sequence>
<feature type="region of interest" description="Disordered" evidence="1">
    <location>
        <begin position="82"/>
        <end position="106"/>
    </location>
</feature>
<organism evidence="2">
    <name type="scientific">Zea mays</name>
    <name type="common">Maize</name>
    <dbReference type="NCBI Taxonomy" id="4577"/>
    <lineage>
        <taxon>Eukaryota</taxon>
        <taxon>Viridiplantae</taxon>
        <taxon>Streptophyta</taxon>
        <taxon>Embryophyta</taxon>
        <taxon>Tracheophyta</taxon>
        <taxon>Spermatophyta</taxon>
        <taxon>Magnoliopsida</taxon>
        <taxon>Liliopsida</taxon>
        <taxon>Poales</taxon>
        <taxon>Poaceae</taxon>
        <taxon>PACMAD clade</taxon>
        <taxon>Panicoideae</taxon>
        <taxon>Andropogonodae</taxon>
        <taxon>Andropogoneae</taxon>
        <taxon>Tripsacinae</taxon>
        <taxon>Zea</taxon>
    </lineage>
</organism>
<proteinExistence type="predicted"/>
<gene>
    <name evidence="2" type="ORF">ZEAMMB73_Zm00001d026474</name>
</gene>
<evidence type="ECO:0000313" key="2">
    <source>
        <dbReference type="EMBL" id="AQK46707.1"/>
    </source>
</evidence>
<name>A0A1D6JG45_MAIZE</name>
<accession>A0A1D6JG45</accession>
<evidence type="ECO:0000256" key="1">
    <source>
        <dbReference type="SAM" id="MobiDB-lite"/>
    </source>
</evidence>
<protein>
    <submittedName>
        <fullName evidence="2">Uncharacterized protein</fullName>
    </submittedName>
</protein>
<reference evidence="2" key="1">
    <citation type="submission" date="2015-12" db="EMBL/GenBank/DDBJ databases">
        <title>Update maize B73 reference genome by single molecule sequencing technologies.</title>
        <authorList>
            <consortium name="Maize Genome Sequencing Project"/>
            <person name="Ware D."/>
        </authorList>
    </citation>
    <scope>NUCLEOTIDE SEQUENCE</scope>
    <source>
        <tissue evidence="2">Seedling</tissue>
    </source>
</reference>
<dbReference type="AlphaFoldDB" id="A0A1D6JG45"/>
<dbReference type="EMBL" id="CM000786">
    <property type="protein sequence ID" value="AQK46707.1"/>
    <property type="molecule type" value="Genomic_DNA"/>
</dbReference>
<feature type="compositionally biased region" description="Low complexity" evidence="1">
    <location>
        <begin position="94"/>
        <end position="106"/>
    </location>
</feature>